<dbReference type="PRINTS" id="PR00723">
    <property type="entry name" value="SUBTILISIN"/>
</dbReference>
<dbReference type="GO" id="GO:0004252">
    <property type="term" value="F:serine-type endopeptidase activity"/>
    <property type="evidence" value="ECO:0007669"/>
    <property type="project" value="UniProtKB-UniRule"/>
</dbReference>
<evidence type="ECO:0000256" key="2">
    <source>
        <dbReference type="ARBA" id="ARBA00022670"/>
    </source>
</evidence>
<dbReference type="Pfam" id="PF00082">
    <property type="entry name" value="Peptidase_S8"/>
    <property type="match status" value="1"/>
</dbReference>
<comment type="caution">
    <text evidence="7">The sequence shown here is derived from an EMBL/GenBank/DDBJ whole genome shotgun (WGS) entry which is preliminary data.</text>
</comment>
<feature type="active site" description="Charge relay system" evidence="5">
    <location>
        <position position="90"/>
    </location>
</feature>
<evidence type="ECO:0000256" key="5">
    <source>
        <dbReference type="PROSITE-ProRule" id="PRU01240"/>
    </source>
</evidence>
<dbReference type="PANTHER" id="PTHR43806:SF11">
    <property type="entry name" value="CEREVISIN-RELATED"/>
    <property type="match status" value="1"/>
</dbReference>
<dbReference type="InterPro" id="IPR023827">
    <property type="entry name" value="Peptidase_S8_Asp-AS"/>
</dbReference>
<proteinExistence type="inferred from homology"/>
<name>A0A7W5FRW5_9BACL</name>
<evidence type="ECO:0000256" key="3">
    <source>
        <dbReference type="ARBA" id="ARBA00022801"/>
    </source>
</evidence>
<keyword evidence="4 5" id="KW-0720">Serine protease</keyword>
<evidence type="ECO:0000313" key="7">
    <source>
        <dbReference type="EMBL" id="MBB3114732.1"/>
    </source>
</evidence>
<dbReference type="InterPro" id="IPR036852">
    <property type="entry name" value="Peptidase_S8/S53_dom_sf"/>
</dbReference>
<dbReference type="InterPro" id="IPR050131">
    <property type="entry name" value="Peptidase_S8_subtilisin-like"/>
</dbReference>
<dbReference type="SUPFAM" id="SSF52743">
    <property type="entry name" value="Subtilisin-like"/>
    <property type="match status" value="1"/>
</dbReference>
<dbReference type="RefSeq" id="WP_183604744.1">
    <property type="nucleotide sequence ID" value="NZ_JACHXK010000041.1"/>
</dbReference>
<keyword evidence="3 5" id="KW-0378">Hydrolase</keyword>
<organism evidence="7 8">
    <name type="scientific">Paenibacillus phyllosphaerae</name>
    <dbReference type="NCBI Taxonomy" id="274593"/>
    <lineage>
        <taxon>Bacteria</taxon>
        <taxon>Bacillati</taxon>
        <taxon>Bacillota</taxon>
        <taxon>Bacilli</taxon>
        <taxon>Bacillales</taxon>
        <taxon>Paenibacillaceae</taxon>
        <taxon>Paenibacillus</taxon>
    </lineage>
</organism>
<comment type="similarity">
    <text evidence="1 5">Belongs to the peptidase S8 family.</text>
</comment>
<evidence type="ECO:0000256" key="4">
    <source>
        <dbReference type="ARBA" id="ARBA00022825"/>
    </source>
</evidence>
<reference evidence="7 8" key="1">
    <citation type="submission" date="2020-08" db="EMBL/GenBank/DDBJ databases">
        <title>Genomic Encyclopedia of Type Strains, Phase III (KMG-III): the genomes of soil and plant-associated and newly described type strains.</title>
        <authorList>
            <person name="Whitman W."/>
        </authorList>
    </citation>
    <scope>NUCLEOTIDE SEQUENCE [LARGE SCALE GENOMIC DNA]</scope>
    <source>
        <strain evidence="7 8">CECT 5862</strain>
    </source>
</reference>
<evidence type="ECO:0000256" key="1">
    <source>
        <dbReference type="ARBA" id="ARBA00011073"/>
    </source>
</evidence>
<feature type="active site" description="Charge relay system" evidence="5">
    <location>
        <position position="65"/>
    </location>
</feature>
<dbReference type="Gene3D" id="3.40.50.200">
    <property type="entry name" value="Peptidase S8/S53 domain"/>
    <property type="match status" value="1"/>
</dbReference>
<dbReference type="GO" id="GO:0006508">
    <property type="term" value="P:proteolysis"/>
    <property type="evidence" value="ECO:0007669"/>
    <property type="project" value="UniProtKB-KW"/>
</dbReference>
<dbReference type="PROSITE" id="PS00136">
    <property type="entry name" value="SUBTILASE_ASP"/>
    <property type="match status" value="1"/>
</dbReference>
<keyword evidence="2 5" id="KW-0645">Protease</keyword>
<dbReference type="PANTHER" id="PTHR43806">
    <property type="entry name" value="PEPTIDASE S8"/>
    <property type="match status" value="1"/>
</dbReference>
<dbReference type="Proteomes" id="UP000570361">
    <property type="component" value="Unassembled WGS sequence"/>
</dbReference>
<accession>A0A7W5FRW5</accession>
<evidence type="ECO:0000313" key="8">
    <source>
        <dbReference type="Proteomes" id="UP000570361"/>
    </source>
</evidence>
<dbReference type="PROSITE" id="PS51892">
    <property type="entry name" value="SUBTILASE"/>
    <property type="match status" value="1"/>
</dbReference>
<gene>
    <name evidence="7" type="ORF">FHS18_006890</name>
</gene>
<keyword evidence="8" id="KW-1185">Reference proteome</keyword>
<dbReference type="EMBL" id="JACHXK010000041">
    <property type="protein sequence ID" value="MBB3114732.1"/>
    <property type="molecule type" value="Genomic_DNA"/>
</dbReference>
<feature type="domain" description="Peptidase S8/S53" evidence="6">
    <location>
        <begin position="57"/>
        <end position="275"/>
    </location>
</feature>
<dbReference type="AlphaFoldDB" id="A0A7W5FRW5"/>
<dbReference type="InterPro" id="IPR000209">
    <property type="entry name" value="Peptidase_S8/S53_dom"/>
</dbReference>
<protein>
    <submittedName>
        <fullName evidence="7">Subtilisin</fullName>
        <ecNumber evidence="7">3.4.21.62</ecNumber>
    </submittedName>
</protein>
<evidence type="ECO:0000259" key="6">
    <source>
        <dbReference type="Pfam" id="PF00082"/>
    </source>
</evidence>
<sequence length="296" mass="33142">MFTFRYKIITTLATIWISFFLFSREYSDTHYFSSVYNSELLEMMNINKESFEIEKIKKVKIGILDTGINAHHPNLNIVNLSNYSEQTNGHGTSVSAVIGANPSSVNSFSGLIPNMPLYTYNIDPSHLLSTELINGIEKLVQSGVKVINITLTSHIYNADLYKCINNSIKQGVTFVVSAGNTSKEEFLYPASFDIKGLLSVGSLDNQFNISNFSTVNERIKFYVPGENVRSVGPELNTIREFSGTSVAAPILTSLVAAIISKHPTYNPSDIEDYLNDMSYSYYALWKGSYRTIKIIR</sequence>
<dbReference type="InterPro" id="IPR015500">
    <property type="entry name" value="Peptidase_S8_subtilisin-rel"/>
</dbReference>
<dbReference type="EC" id="3.4.21.62" evidence="7"/>
<feature type="active site" description="Charge relay system" evidence="5">
    <location>
        <position position="245"/>
    </location>
</feature>